<feature type="region of interest" description="Disordered" evidence="1">
    <location>
        <begin position="1"/>
        <end position="36"/>
    </location>
</feature>
<evidence type="ECO:0000256" key="2">
    <source>
        <dbReference type="SAM" id="Phobius"/>
    </source>
</evidence>
<reference evidence="3" key="1">
    <citation type="submission" date="2020-10" db="EMBL/GenBank/DDBJ databases">
        <authorList>
            <person name="Gilroy R."/>
        </authorList>
    </citation>
    <scope>NUCLEOTIDE SEQUENCE</scope>
    <source>
        <strain evidence="3">ChiGjej2B2-16831</strain>
    </source>
</reference>
<organism evidence="3 4">
    <name type="scientific">Candidatus Aphodomorpha intestinavium</name>
    <dbReference type="NCBI Taxonomy" id="2840672"/>
    <lineage>
        <taxon>Bacteria</taxon>
        <taxon>Bacillati</taxon>
        <taxon>Bacillota</taxon>
        <taxon>Clostridia</taxon>
        <taxon>Eubacteriales</taxon>
        <taxon>Candidatus Aphodomorpha</taxon>
    </lineage>
</organism>
<evidence type="ECO:0000313" key="4">
    <source>
        <dbReference type="Proteomes" id="UP000824128"/>
    </source>
</evidence>
<dbReference type="AlphaFoldDB" id="A0A9D1STS3"/>
<keyword evidence="2" id="KW-0812">Transmembrane</keyword>
<evidence type="ECO:0000313" key="3">
    <source>
        <dbReference type="EMBL" id="HIU94481.1"/>
    </source>
</evidence>
<keyword evidence="2" id="KW-0472">Membrane</keyword>
<dbReference type="EMBL" id="DVNZ01000152">
    <property type="protein sequence ID" value="HIU94481.1"/>
    <property type="molecule type" value="Genomic_DNA"/>
</dbReference>
<gene>
    <name evidence="3" type="ORF">IAD24_04905</name>
</gene>
<comment type="caution">
    <text evidence="3">The sequence shown here is derived from an EMBL/GenBank/DDBJ whole genome shotgun (WGS) entry which is preliminary data.</text>
</comment>
<reference evidence="3" key="2">
    <citation type="journal article" date="2021" name="PeerJ">
        <title>Extensive microbial diversity within the chicken gut microbiome revealed by metagenomics and culture.</title>
        <authorList>
            <person name="Gilroy R."/>
            <person name="Ravi A."/>
            <person name="Getino M."/>
            <person name="Pursley I."/>
            <person name="Horton D.L."/>
            <person name="Alikhan N.F."/>
            <person name="Baker D."/>
            <person name="Gharbi K."/>
            <person name="Hall N."/>
            <person name="Watson M."/>
            <person name="Adriaenssens E.M."/>
            <person name="Foster-Nyarko E."/>
            <person name="Jarju S."/>
            <person name="Secka A."/>
            <person name="Antonio M."/>
            <person name="Oren A."/>
            <person name="Chaudhuri R.R."/>
            <person name="La Ragione R."/>
            <person name="Hildebrand F."/>
            <person name="Pallen M.J."/>
        </authorList>
    </citation>
    <scope>NUCLEOTIDE SEQUENCE</scope>
    <source>
        <strain evidence="3">ChiGjej2B2-16831</strain>
    </source>
</reference>
<feature type="transmembrane region" description="Helical" evidence="2">
    <location>
        <begin position="40"/>
        <end position="59"/>
    </location>
</feature>
<name>A0A9D1STS3_9FIRM</name>
<accession>A0A9D1STS3</accession>
<dbReference type="Proteomes" id="UP000824128">
    <property type="component" value="Unassembled WGS sequence"/>
</dbReference>
<proteinExistence type="predicted"/>
<evidence type="ECO:0000256" key="1">
    <source>
        <dbReference type="SAM" id="MobiDB-lite"/>
    </source>
</evidence>
<sequence length="127" mass="12859">METPYFQNPPQDGQEQARQQPVQGGGQPPQQQARPGSGKAVASLVLGIVALLCTFYSSLIVPGLLAIALAIIGLVLGVQARRALPQGATGMATAGMVLSIIALALGVLFTVSCAACVASLSAAPYLT</sequence>
<protein>
    <submittedName>
        <fullName evidence="3">DUF4190 domain-containing protein</fullName>
    </submittedName>
</protein>
<feature type="compositionally biased region" description="Polar residues" evidence="1">
    <location>
        <begin position="1"/>
        <end position="14"/>
    </location>
</feature>
<feature type="compositionally biased region" description="Low complexity" evidence="1">
    <location>
        <begin position="16"/>
        <end position="36"/>
    </location>
</feature>
<feature type="transmembrane region" description="Helical" evidence="2">
    <location>
        <begin position="96"/>
        <end position="123"/>
    </location>
</feature>
<keyword evidence="2" id="KW-1133">Transmembrane helix</keyword>